<gene>
    <name evidence="1" type="ORF">BFJ63_vAg8803</name>
</gene>
<dbReference type="SUPFAM" id="SSF52540">
    <property type="entry name" value="P-loop containing nucleoside triphosphate hydrolases"/>
    <property type="match status" value="1"/>
</dbReference>
<sequence>MIDDPVVNQERWRSTPVSERIHIFITWLGEACNRESLFIVDDIEAFGYSKIPIILKYPAHHVLVSTRDSNLRRADRDFQESRLSPLGHEDTIRILQSTLKSLSAEPAYWKDLGSISNRIQGHPLAARNVIAFITEYLATEDNPSCAFSNLFESQDPEERKVFFEFSFEGRSIWEAFDTSLKRLELQGNPQSAAKLLQILPFLCLDNNSVDDFLKMDKRWLRDFEDELPDMAMLKAGYTVMSSWLSKLRAVSFYVRSDSSSHTKGLNIHPLMSQYMLLRIDERRRIGLIGQILHLCHGLVDRDNERETQIKPQVLQCVKVSRGLGISLDSLGLLESTRRWVNGLLERQLEVEDVGENPFGDPIKLSSAVVDEFVKICMDTKERLHRDSNSILDANTIHRMLMKCMGSYRELRQLIGKKEDITDSLMPTLMDAVKMLQGMVRLRNMYPEIIHELQEFQATLGEDGEITE</sequence>
<dbReference type="EMBL" id="MQTW01000063">
    <property type="protein sequence ID" value="RYC88403.1"/>
    <property type="molecule type" value="Genomic_DNA"/>
</dbReference>
<dbReference type="InterPro" id="IPR027417">
    <property type="entry name" value="P-loop_NTPase"/>
</dbReference>
<dbReference type="AlphaFoldDB" id="A0A4Q2VPJ5"/>
<dbReference type="Proteomes" id="UP000290540">
    <property type="component" value="Unassembled WGS sequence"/>
</dbReference>
<evidence type="ECO:0008006" key="3">
    <source>
        <dbReference type="Google" id="ProtNLM"/>
    </source>
</evidence>
<evidence type="ECO:0000313" key="2">
    <source>
        <dbReference type="Proteomes" id="UP000290540"/>
    </source>
</evidence>
<reference evidence="1 2" key="1">
    <citation type="submission" date="2016-12" db="EMBL/GenBank/DDBJ databases">
        <title>Draft genome sequence of Fusarium oxysporum causing rot on Narcissus.</title>
        <authorList>
            <person name="Armitage A.D."/>
            <person name="Taylor A."/>
            <person name="Clarkson J.P."/>
            <person name="Harrison R.J."/>
            <person name="Jackson A.C."/>
        </authorList>
    </citation>
    <scope>NUCLEOTIDE SEQUENCE [LARGE SCALE GENOMIC DNA]</scope>
    <source>
        <strain evidence="1 2">N139</strain>
    </source>
</reference>
<accession>A0A4Q2VPJ5</accession>
<comment type="caution">
    <text evidence="1">The sequence shown here is derived from an EMBL/GenBank/DDBJ whole genome shotgun (WGS) entry which is preliminary data.</text>
</comment>
<protein>
    <recommendedName>
        <fullName evidence="3">NB-ARC domain-containing protein</fullName>
    </recommendedName>
</protein>
<evidence type="ECO:0000313" key="1">
    <source>
        <dbReference type="EMBL" id="RYC88403.1"/>
    </source>
</evidence>
<proteinExistence type="predicted"/>
<name>A0A4Q2VPJ5_FUSOX</name>
<organism evidence="1 2">
    <name type="scientific">Fusarium oxysporum f. sp. narcissi</name>
    <dbReference type="NCBI Taxonomy" id="451672"/>
    <lineage>
        <taxon>Eukaryota</taxon>
        <taxon>Fungi</taxon>
        <taxon>Dikarya</taxon>
        <taxon>Ascomycota</taxon>
        <taxon>Pezizomycotina</taxon>
        <taxon>Sordariomycetes</taxon>
        <taxon>Hypocreomycetidae</taxon>
        <taxon>Hypocreales</taxon>
        <taxon>Nectriaceae</taxon>
        <taxon>Fusarium</taxon>
        <taxon>Fusarium oxysporum species complex</taxon>
    </lineage>
</organism>